<dbReference type="Gene3D" id="3.40.50.300">
    <property type="entry name" value="P-loop containing nucleotide triphosphate hydrolases"/>
    <property type="match status" value="3"/>
</dbReference>
<dbReference type="InterPro" id="IPR013986">
    <property type="entry name" value="DExx_box_DNA_helicase_dom_sf"/>
</dbReference>
<dbReference type="PANTHER" id="PTHR11070:SF2">
    <property type="entry name" value="ATP-DEPENDENT DNA HELICASE SRS2"/>
    <property type="match status" value="1"/>
</dbReference>
<keyword evidence="2 11" id="KW-0547">Nucleotide-binding</keyword>
<gene>
    <name evidence="13" type="ORF">VSH64_48370</name>
</gene>
<dbReference type="Gene3D" id="1.10.10.160">
    <property type="match status" value="1"/>
</dbReference>
<dbReference type="SUPFAM" id="SSF52540">
    <property type="entry name" value="P-loop containing nucleoside triphosphate hydrolases"/>
    <property type="match status" value="1"/>
</dbReference>
<evidence type="ECO:0000256" key="10">
    <source>
        <dbReference type="ARBA" id="ARBA00048988"/>
    </source>
</evidence>
<dbReference type="CDD" id="cd17932">
    <property type="entry name" value="DEXQc_UvrD"/>
    <property type="match status" value="1"/>
</dbReference>
<keyword evidence="14" id="KW-1185">Reference proteome</keyword>
<dbReference type="RefSeq" id="WP_326569468.1">
    <property type="nucleotide sequence ID" value="NZ_CP142149.1"/>
</dbReference>
<comment type="catalytic activity">
    <reaction evidence="8">
        <text>Couples ATP hydrolysis with the unwinding of duplex DNA by translocating in the 3'-5' direction.</text>
        <dbReference type="EC" id="5.6.2.4"/>
    </reaction>
</comment>
<evidence type="ECO:0000256" key="6">
    <source>
        <dbReference type="ARBA" id="ARBA00023125"/>
    </source>
</evidence>
<evidence type="ECO:0000256" key="9">
    <source>
        <dbReference type="ARBA" id="ARBA00034808"/>
    </source>
</evidence>
<feature type="domain" description="UvrD-like helicase ATP-binding" evidence="12">
    <location>
        <begin position="10"/>
        <end position="287"/>
    </location>
</feature>
<evidence type="ECO:0000256" key="3">
    <source>
        <dbReference type="ARBA" id="ARBA00022801"/>
    </source>
</evidence>
<dbReference type="InterPro" id="IPR014016">
    <property type="entry name" value="UvrD-like_ATP-bd"/>
</dbReference>
<keyword evidence="5 11" id="KW-0067">ATP-binding</keyword>
<keyword evidence="6" id="KW-0238">DNA-binding</keyword>
<comment type="similarity">
    <text evidence="1">Belongs to the helicase family. UvrD subfamily.</text>
</comment>
<dbReference type="Proteomes" id="UP001330812">
    <property type="component" value="Chromosome"/>
</dbReference>
<dbReference type="EC" id="5.6.2.4" evidence="9"/>
<keyword evidence="7" id="KW-0413">Isomerase</keyword>
<dbReference type="InterPro" id="IPR000212">
    <property type="entry name" value="DNA_helicase_UvrD/REP"/>
</dbReference>
<accession>A0ABZ1I7W9</accession>
<dbReference type="InterPro" id="IPR014017">
    <property type="entry name" value="DNA_helicase_UvrD-like_C"/>
</dbReference>
<evidence type="ECO:0000256" key="1">
    <source>
        <dbReference type="ARBA" id="ARBA00009922"/>
    </source>
</evidence>
<evidence type="ECO:0000256" key="8">
    <source>
        <dbReference type="ARBA" id="ARBA00034617"/>
    </source>
</evidence>
<evidence type="ECO:0000259" key="12">
    <source>
        <dbReference type="PROSITE" id="PS51198"/>
    </source>
</evidence>
<sequence>MSALSKSIADLKTNDRQWDAFSAEGHTVVLAPPGSGKTKLLATRLASDLLNKISKPQGAACITLTNAAADELRRRVESLGVESRANLFVGTVHGFALGKIIEPFAVVVGRPELAHISIASKSQCDQAMRSAIAEVLRGEDTRSAESTIKINRQRLATDEDWAKSGAKIREVARRYEGLLHEQGLRDFPELIAVAVEMVEKHETIRRMLVAQYPHIYVDEYQDLAPGLDRLVKALCFDYRVNADLFAVGDPDQAVFAWTGARPELLHELARRSEVQPAVELEYNYRCGEEIIRIANLMRRGRPPIIGRQRHGGHVSATRCTGGLSDQYRHVVEQVRQAVFGGVLLHEIAVLAPQRQQCEAVAGVLRESGFPAFFRGDAYRLTVVTGFIEACAAWATAGRETSHYRLGDLLQTWRTILGGRWTRKDDIALTELLMDVTDRADDAAVAFINELLDCGLRRALGQVSLAEEALEVGRMGDALSSGELSGLTVRGLAERALKWDRVEVTTMTSSKGLEFDVVLLLAADEQSIPSYLSINDSLQLAEERRKFYVSITRARKEVRIFYSGFVVTKFGRRIDVEPSRFLKEIGLV</sequence>
<reference evidence="13 14" key="1">
    <citation type="journal article" date="2015" name="Int. J. Syst. Evol. Microbiol.">
        <title>Amycolatopsis rhabdoformis sp. nov., an actinomycete isolated from a tropical forest soil.</title>
        <authorList>
            <person name="Souza W.R."/>
            <person name="Silva R.E."/>
            <person name="Goodfellow M."/>
            <person name="Busarakam K."/>
            <person name="Figueiro F.S."/>
            <person name="Ferreira D."/>
            <person name="Rodrigues-Filho E."/>
            <person name="Moraes L.A.B."/>
            <person name="Zucchi T.D."/>
        </authorList>
    </citation>
    <scope>NUCLEOTIDE SEQUENCE [LARGE SCALE GENOMIC DNA]</scope>
    <source>
        <strain evidence="13 14">NCIMB 14900</strain>
    </source>
</reference>
<dbReference type="InterPro" id="IPR027417">
    <property type="entry name" value="P-loop_NTPase"/>
</dbReference>
<comment type="catalytic activity">
    <reaction evidence="10">
        <text>ATP + H2O = ADP + phosphate + H(+)</text>
        <dbReference type="Rhea" id="RHEA:13065"/>
        <dbReference type="ChEBI" id="CHEBI:15377"/>
        <dbReference type="ChEBI" id="CHEBI:15378"/>
        <dbReference type="ChEBI" id="CHEBI:30616"/>
        <dbReference type="ChEBI" id="CHEBI:43474"/>
        <dbReference type="ChEBI" id="CHEBI:456216"/>
        <dbReference type="EC" id="5.6.2.4"/>
    </reaction>
</comment>
<keyword evidence="3 11" id="KW-0378">Hydrolase</keyword>
<dbReference type="EMBL" id="CP142149">
    <property type="protein sequence ID" value="WSE30523.1"/>
    <property type="molecule type" value="Genomic_DNA"/>
</dbReference>
<organism evidence="13 14">
    <name type="scientific">Amycolatopsis rhabdoformis</name>
    <dbReference type="NCBI Taxonomy" id="1448059"/>
    <lineage>
        <taxon>Bacteria</taxon>
        <taxon>Bacillati</taxon>
        <taxon>Actinomycetota</taxon>
        <taxon>Actinomycetes</taxon>
        <taxon>Pseudonocardiales</taxon>
        <taxon>Pseudonocardiaceae</taxon>
        <taxon>Amycolatopsis</taxon>
    </lineage>
</organism>
<feature type="binding site" evidence="11">
    <location>
        <begin position="31"/>
        <end position="38"/>
    </location>
    <ligand>
        <name>ATP</name>
        <dbReference type="ChEBI" id="CHEBI:30616"/>
    </ligand>
</feature>
<evidence type="ECO:0000256" key="7">
    <source>
        <dbReference type="ARBA" id="ARBA00023235"/>
    </source>
</evidence>
<evidence type="ECO:0000313" key="13">
    <source>
        <dbReference type="EMBL" id="WSE30523.1"/>
    </source>
</evidence>
<dbReference type="GO" id="GO:0016787">
    <property type="term" value="F:hydrolase activity"/>
    <property type="evidence" value="ECO:0007669"/>
    <property type="project" value="UniProtKB-KW"/>
</dbReference>
<evidence type="ECO:0000256" key="11">
    <source>
        <dbReference type="PROSITE-ProRule" id="PRU00560"/>
    </source>
</evidence>
<protein>
    <recommendedName>
        <fullName evidence="9">DNA 3'-5' helicase</fullName>
        <ecNumber evidence="9">5.6.2.4</ecNumber>
    </recommendedName>
</protein>
<evidence type="ECO:0000256" key="2">
    <source>
        <dbReference type="ARBA" id="ARBA00022741"/>
    </source>
</evidence>
<evidence type="ECO:0000313" key="14">
    <source>
        <dbReference type="Proteomes" id="UP001330812"/>
    </source>
</evidence>
<dbReference type="GO" id="GO:0004386">
    <property type="term" value="F:helicase activity"/>
    <property type="evidence" value="ECO:0007669"/>
    <property type="project" value="UniProtKB-KW"/>
</dbReference>
<dbReference type="PROSITE" id="PS51198">
    <property type="entry name" value="UVRD_HELICASE_ATP_BIND"/>
    <property type="match status" value="1"/>
</dbReference>
<dbReference type="PANTHER" id="PTHR11070">
    <property type="entry name" value="UVRD / RECB / PCRA DNA HELICASE FAMILY MEMBER"/>
    <property type="match status" value="1"/>
</dbReference>
<dbReference type="Pfam" id="PF13361">
    <property type="entry name" value="UvrD_C"/>
    <property type="match status" value="1"/>
</dbReference>
<proteinExistence type="inferred from homology"/>
<keyword evidence="4 11" id="KW-0347">Helicase</keyword>
<evidence type="ECO:0000256" key="5">
    <source>
        <dbReference type="ARBA" id="ARBA00022840"/>
    </source>
</evidence>
<dbReference type="Pfam" id="PF00580">
    <property type="entry name" value="UvrD-helicase"/>
    <property type="match status" value="1"/>
</dbReference>
<evidence type="ECO:0000256" key="4">
    <source>
        <dbReference type="ARBA" id="ARBA00022806"/>
    </source>
</evidence>
<name>A0ABZ1I7W9_9PSEU</name>